<evidence type="ECO:0000313" key="3">
    <source>
        <dbReference type="Proteomes" id="UP000834106"/>
    </source>
</evidence>
<dbReference type="InterPro" id="IPR045040">
    <property type="entry name" value="PORR_fam"/>
</dbReference>
<protein>
    <recommendedName>
        <fullName evidence="1">PORR domain-containing protein</fullName>
    </recommendedName>
</protein>
<dbReference type="GO" id="GO:0003723">
    <property type="term" value="F:RNA binding"/>
    <property type="evidence" value="ECO:0007669"/>
    <property type="project" value="InterPro"/>
</dbReference>
<dbReference type="EMBL" id="OU503036">
    <property type="protein sequence ID" value="CAI9753277.1"/>
    <property type="molecule type" value="Genomic_DNA"/>
</dbReference>
<name>A0AAD1YQU7_9LAMI</name>
<evidence type="ECO:0000313" key="2">
    <source>
        <dbReference type="EMBL" id="CAI9753277.1"/>
    </source>
</evidence>
<dbReference type="AlphaFoldDB" id="A0AAD1YQU7"/>
<dbReference type="Pfam" id="PF11955">
    <property type="entry name" value="PORR"/>
    <property type="match status" value="1"/>
</dbReference>
<dbReference type="InterPro" id="IPR021099">
    <property type="entry name" value="PORR_domain"/>
</dbReference>
<accession>A0AAD1YQU7</accession>
<sequence>MAAQIFRTLTAKPHVASTLLRRTATTSAQYVASRARDPTFEKLMEKYKILLKAIAIQDLILASTSNPPSVSLDFLHRLSQKLHLNRGPAAFLRKYPHIFHIFPNPEKLQPFCSLTPAALQVIRQESDAIEDSLPLVVTRLVKLLSMSMTKKLPLRAVFKVWRELGLPDDFEDSVIAKNSDLFSLADGNEPNTHVLRLNSSEVPKDCFVPTVEKWRVEECCKEDCRVDRTELKYSFKHAFPPGMRLTKNFKAKVKEWQNLPYIGPYEEMGLVETKRSKSGMMRMEKRAVGIVHEFLSLTVEKMVEVEKISHFRKWFGIDLNIRDLFLDHPGMFYLSTKGKRHTVFLREAYERGCLVEPNPVYEARRKLLYLVALECRGLDRGIDELKIVESDENRVKEVKND</sequence>
<reference evidence="2" key="1">
    <citation type="submission" date="2023-05" db="EMBL/GenBank/DDBJ databases">
        <authorList>
            <person name="Huff M."/>
        </authorList>
    </citation>
    <scope>NUCLEOTIDE SEQUENCE</scope>
</reference>
<dbReference type="PANTHER" id="PTHR31476">
    <property type="entry name" value="PROTEIN WHAT'S THIS FACTOR 1 HOMOLOG, CHLOROPLASTIC"/>
    <property type="match status" value="1"/>
</dbReference>
<dbReference type="Proteomes" id="UP000834106">
    <property type="component" value="Chromosome 1"/>
</dbReference>
<keyword evidence="3" id="KW-1185">Reference proteome</keyword>
<evidence type="ECO:0000259" key="1">
    <source>
        <dbReference type="Pfam" id="PF11955"/>
    </source>
</evidence>
<organism evidence="2 3">
    <name type="scientific">Fraxinus pennsylvanica</name>
    <dbReference type="NCBI Taxonomy" id="56036"/>
    <lineage>
        <taxon>Eukaryota</taxon>
        <taxon>Viridiplantae</taxon>
        <taxon>Streptophyta</taxon>
        <taxon>Embryophyta</taxon>
        <taxon>Tracheophyta</taxon>
        <taxon>Spermatophyta</taxon>
        <taxon>Magnoliopsida</taxon>
        <taxon>eudicotyledons</taxon>
        <taxon>Gunneridae</taxon>
        <taxon>Pentapetalae</taxon>
        <taxon>asterids</taxon>
        <taxon>lamiids</taxon>
        <taxon>Lamiales</taxon>
        <taxon>Oleaceae</taxon>
        <taxon>Oleeae</taxon>
        <taxon>Fraxinus</taxon>
    </lineage>
</organism>
<dbReference type="PANTHER" id="PTHR31476:SF15">
    <property type="entry name" value="ASSOCIATED SALT-INDUCIBLE PROTEIN, PUTATIVE-RELATED"/>
    <property type="match status" value="1"/>
</dbReference>
<proteinExistence type="predicted"/>
<feature type="domain" description="PORR" evidence="1">
    <location>
        <begin position="36"/>
        <end position="374"/>
    </location>
</feature>
<gene>
    <name evidence="2" type="ORF">FPE_LOCUS708</name>
</gene>